<evidence type="ECO:0000259" key="1">
    <source>
        <dbReference type="PROSITE" id="PS50011"/>
    </source>
</evidence>
<gene>
    <name evidence="2" type="ORF">QR90_08515</name>
</gene>
<dbReference type="SUPFAM" id="SSF56112">
    <property type="entry name" value="Protein kinase-like (PK-like)"/>
    <property type="match status" value="1"/>
</dbReference>
<dbReference type="GO" id="GO:0005524">
    <property type="term" value="F:ATP binding"/>
    <property type="evidence" value="ECO:0007669"/>
    <property type="project" value="InterPro"/>
</dbReference>
<accession>A0A0A7KGA6</accession>
<dbReference type="HOGENOM" id="CLU_1248939_0_0_0"/>
<dbReference type="EMBL" id="CP010028">
    <property type="protein sequence ID" value="AIZ45135.1"/>
    <property type="molecule type" value="Genomic_DNA"/>
</dbReference>
<dbReference type="PROSITE" id="PS50011">
    <property type="entry name" value="PROTEIN_KINASE_DOM"/>
    <property type="match status" value="1"/>
</dbReference>
<dbReference type="InterPro" id="IPR011009">
    <property type="entry name" value="Kinase-like_dom_sf"/>
</dbReference>
<evidence type="ECO:0000313" key="3">
    <source>
        <dbReference type="Proteomes" id="UP000030634"/>
    </source>
</evidence>
<dbReference type="GO" id="GO:0004672">
    <property type="term" value="F:protein kinase activity"/>
    <property type="evidence" value="ECO:0007669"/>
    <property type="project" value="InterPro"/>
</dbReference>
<dbReference type="KEGG" id="dsw:QR90_08515"/>
<proteinExistence type="predicted"/>
<evidence type="ECO:0000313" key="2">
    <source>
        <dbReference type="EMBL" id="AIZ45135.1"/>
    </source>
</evidence>
<dbReference type="STRING" id="1182571.QR90_08515"/>
<sequence>MTMEWRDGVPLERHITSLLDNSDGLLHLAGQWIDMFDHLRTLDVAHGDIHPDNVIVHDGELYLIDYDAIYIPALQGRAIQEVGQRNFQHPQRNGSHYGLNMDHFPAWVIYYTLILLSIEPGLWKRYQGGDQKLLFTAEDYKNPDQSLLFGELEQSSHPLFKLIARKMKAMLQSEFADLPALSHAIVRAGGLPTQPQAPSDWWRDHQVESVAQPTQTWLKKR</sequence>
<protein>
    <recommendedName>
        <fullName evidence="1">Protein kinase domain-containing protein</fullName>
    </recommendedName>
</protein>
<dbReference type="AlphaFoldDB" id="A0A0A7KGA6"/>
<dbReference type="Gene3D" id="1.10.510.10">
    <property type="entry name" value="Transferase(Phosphotransferase) domain 1"/>
    <property type="match status" value="1"/>
</dbReference>
<dbReference type="InterPro" id="IPR000719">
    <property type="entry name" value="Prot_kinase_dom"/>
</dbReference>
<reference evidence="3" key="1">
    <citation type="submission" date="2014-11" db="EMBL/GenBank/DDBJ databases">
        <title>Hymenobacter sp. DG25B genome submission.</title>
        <authorList>
            <person name="Jung H.-Y."/>
            <person name="Kim M.K."/>
            <person name="Srinivasan S."/>
            <person name="Lim S."/>
        </authorList>
    </citation>
    <scope>NUCLEOTIDE SEQUENCE [LARGE SCALE GENOMIC DNA]</scope>
    <source>
        <strain evidence="3">DY59</strain>
    </source>
</reference>
<dbReference type="Proteomes" id="UP000030634">
    <property type="component" value="Chromosome"/>
</dbReference>
<name>A0A0A7KGA6_9DEIO</name>
<organism evidence="2 3">
    <name type="scientific">Deinococcus radiopugnans</name>
    <dbReference type="NCBI Taxonomy" id="57497"/>
    <lineage>
        <taxon>Bacteria</taxon>
        <taxon>Thermotogati</taxon>
        <taxon>Deinococcota</taxon>
        <taxon>Deinococci</taxon>
        <taxon>Deinococcales</taxon>
        <taxon>Deinococcaceae</taxon>
        <taxon>Deinococcus</taxon>
    </lineage>
</organism>
<feature type="domain" description="Protein kinase" evidence="1">
    <location>
        <begin position="1"/>
        <end position="186"/>
    </location>
</feature>